<keyword evidence="4" id="KW-1185">Reference proteome</keyword>
<evidence type="ECO:0000313" key="3">
    <source>
        <dbReference type="EMBL" id="NDW04369.1"/>
    </source>
</evidence>
<reference evidence="3 4" key="1">
    <citation type="submission" date="2020-01" db="EMBL/GenBank/DDBJ databases">
        <title>Jiella pacifica sp. nov.</title>
        <authorList>
            <person name="Xue Z."/>
            <person name="Zhu S."/>
            <person name="Chen J."/>
            <person name="Yang J."/>
        </authorList>
    </citation>
    <scope>NUCLEOTIDE SEQUENCE [LARGE SCALE GENOMIC DNA]</scope>
    <source>
        <strain evidence="3 4">40Bstr34</strain>
    </source>
</reference>
<sequence>MRPAPRDARARILVAHPGLGAGGSEARAMALLEALQDRHRTTLVTGAPFEPERLNLAYQTAVDPQKIAVMTAPMPQILARANGGDALRAAFFGRFVRRIGSDFDLCISAYNFADFGRPGIHFVADFSWDDDIRRSFDPGSPGLRGVMQRPGVARSAYLGLCNAVAGSRMRPVHRDGDVVVANSRWTANLLRERHGLKSRVIYPPVHTAPVCGEERSGDFVMLGRIAPDKRILEAIDILAGVRERGHRFDFHVVGRLGADAYGRHVAEKARQAGDWVRLAGGLYGDAKHEFLGRHGFALHVRKREAFGIAVAEMIKAGLVPFVPGGSAPAEIVGDERLTFDDADHAVEVIDRMLRRPGEITAIRAGLAKRGVMFSQEAFAGQALALIEECLSIQPAKVLPR</sequence>
<comment type="caution">
    <text evidence="3">The sequence shown here is derived from an EMBL/GenBank/DDBJ whole genome shotgun (WGS) entry which is preliminary data.</text>
</comment>
<dbReference type="InterPro" id="IPR001296">
    <property type="entry name" value="Glyco_trans_1"/>
</dbReference>
<dbReference type="AlphaFoldDB" id="A0A6N9T3F8"/>
<evidence type="ECO:0000259" key="1">
    <source>
        <dbReference type="Pfam" id="PF00534"/>
    </source>
</evidence>
<evidence type="ECO:0000313" key="4">
    <source>
        <dbReference type="Proteomes" id="UP000469011"/>
    </source>
</evidence>
<organism evidence="3 4">
    <name type="scientific">Jiella pacifica</name>
    <dbReference type="NCBI Taxonomy" id="2696469"/>
    <lineage>
        <taxon>Bacteria</taxon>
        <taxon>Pseudomonadati</taxon>
        <taxon>Pseudomonadota</taxon>
        <taxon>Alphaproteobacteria</taxon>
        <taxon>Hyphomicrobiales</taxon>
        <taxon>Aurantimonadaceae</taxon>
        <taxon>Jiella</taxon>
    </lineage>
</organism>
<dbReference type="Proteomes" id="UP000469011">
    <property type="component" value="Unassembled WGS sequence"/>
</dbReference>
<keyword evidence="3" id="KW-0808">Transferase</keyword>
<name>A0A6N9T3F8_9HYPH</name>
<gene>
    <name evidence="3" type="ORF">GTK09_07990</name>
</gene>
<dbReference type="Pfam" id="PF00534">
    <property type="entry name" value="Glycos_transf_1"/>
    <property type="match status" value="1"/>
</dbReference>
<dbReference type="Pfam" id="PF13439">
    <property type="entry name" value="Glyco_transf_4"/>
    <property type="match status" value="1"/>
</dbReference>
<feature type="domain" description="Glycosyltransferase subfamily 4-like N-terminal" evidence="2">
    <location>
        <begin position="22"/>
        <end position="207"/>
    </location>
</feature>
<dbReference type="CDD" id="cd03801">
    <property type="entry name" value="GT4_PimA-like"/>
    <property type="match status" value="1"/>
</dbReference>
<dbReference type="InterPro" id="IPR028098">
    <property type="entry name" value="Glyco_trans_4-like_N"/>
</dbReference>
<dbReference type="SUPFAM" id="SSF53756">
    <property type="entry name" value="UDP-Glycosyltransferase/glycogen phosphorylase"/>
    <property type="match status" value="1"/>
</dbReference>
<accession>A0A6N9T3F8</accession>
<evidence type="ECO:0000259" key="2">
    <source>
        <dbReference type="Pfam" id="PF13439"/>
    </source>
</evidence>
<dbReference type="RefSeq" id="WP_163462559.1">
    <property type="nucleotide sequence ID" value="NZ_JAAAMG010000005.1"/>
</dbReference>
<dbReference type="EMBL" id="JAAAMG010000005">
    <property type="protein sequence ID" value="NDW04369.1"/>
    <property type="molecule type" value="Genomic_DNA"/>
</dbReference>
<protein>
    <submittedName>
        <fullName evidence="3">Glycosyltransferase</fullName>
    </submittedName>
</protein>
<dbReference type="Gene3D" id="3.40.50.2000">
    <property type="entry name" value="Glycogen Phosphorylase B"/>
    <property type="match status" value="1"/>
</dbReference>
<dbReference type="GO" id="GO:0016757">
    <property type="term" value="F:glycosyltransferase activity"/>
    <property type="evidence" value="ECO:0007669"/>
    <property type="project" value="InterPro"/>
</dbReference>
<proteinExistence type="predicted"/>
<feature type="domain" description="Glycosyl transferase family 1" evidence="1">
    <location>
        <begin position="218"/>
        <end position="356"/>
    </location>
</feature>